<sequence>MIKRFLNLEWKQYFRSSYWQKNLALNILLIFFALYFVVIFLIMGFALYPILKKMYPDNDPFVMVNGFLFFWIIGDLVVRFFFQKLPVMSVKPLLHLPIKRGTVVNYVLGKSAVSFFNFLPLFAIIPFGIILITKGYAATAVITWIFAIILITLIINFLNFIIESLSSKTELSFLPIIVLVGGLYALNYFEIISVASLIASGVTAITENPLFLLVLVFTLVVLYSINYKSLYQKLYLDASLKTKVQEVNASNLEWTKHFGDVAPFMQLDLKLIWRNKRTKSMVWMLIMGLFYGLFFYPQPIYQDKEILYVFVGIFSTGIFLINFGQFIPAWDSGYYKLLMSQNIQYKDFLKSKFTLMSISVVALFILGIPYVYFGWKILIVHFAAAIYNIGVNTHVILYGGSFNRKKIELDKKAAFNFQGTGAVQWIIGIPLMILPMALFGILNWLVSFEVAVAVLLALGITGIVFHTKIMTFITNRYLDSKYKMIDAFSQDT</sequence>
<evidence type="ECO:0000313" key="3">
    <source>
        <dbReference type="Proteomes" id="UP001259492"/>
    </source>
</evidence>
<keyword evidence="1" id="KW-0472">Membrane</keyword>
<feature type="transmembrane region" description="Helical" evidence="1">
    <location>
        <begin position="422"/>
        <end position="446"/>
    </location>
</feature>
<organism evidence="2 3">
    <name type="scientific">Microcosmobacter mediterraneus</name>
    <dbReference type="NCBI Taxonomy" id="3075607"/>
    <lineage>
        <taxon>Bacteria</taxon>
        <taxon>Pseudomonadati</taxon>
        <taxon>Bacteroidota</taxon>
        <taxon>Flavobacteriia</taxon>
        <taxon>Flavobacteriales</taxon>
        <taxon>Flavobacteriaceae</taxon>
        <taxon>Microcosmobacter</taxon>
    </lineage>
</organism>
<proteinExistence type="predicted"/>
<accession>A0ABU2YIT9</accession>
<feature type="transmembrane region" description="Helical" evidence="1">
    <location>
        <begin position="306"/>
        <end position="330"/>
    </location>
</feature>
<evidence type="ECO:0000313" key="2">
    <source>
        <dbReference type="EMBL" id="MDT0558083.1"/>
    </source>
</evidence>
<evidence type="ECO:0000256" key="1">
    <source>
        <dbReference type="SAM" id="Phobius"/>
    </source>
</evidence>
<feature type="transmembrane region" description="Helical" evidence="1">
    <location>
        <begin position="103"/>
        <end position="130"/>
    </location>
</feature>
<keyword evidence="3" id="KW-1185">Reference proteome</keyword>
<feature type="transmembrane region" description="Helical" evidence="1">
    <location>
        <begin position="173"/>
        <end position="198"/>
    </location>
</feature>
<feature type="transmembrane region" description="Helical" evidence="1">
    <location>
        <begin position="378"/>
        <end position="401"/>
    </location>
</feature>
<feature type="transmembrane region" description="Helical" evidence="1">
    <location>
        <begin position="136"/>
        <end position="161"/>
    </location>
</feature>
<reference evidence="2 3" key="1">
    <citation type="submission" date="2023-09" db="EMBL/GenBank/DDBJ databases">
        <authorList>
            <person name="Rey-Velasco X."/>
        </authorList>
    </citation>
    <scope>NUCLEOTIDE SEQUENCE [LARGE SCALE GENOMIC DNA]</scope>
    <source>
        <strain evidence="2 3">W332</strain>
    </source>
</reference>
<keyword evidence="1" id="KW-0812">Transmembrane</keyword>
<gene>
    <name evidence="2" type="ORF">RM697_05470</name>
</gene>
<dbReference type="Pfam" id="PF18940">
    <property type="entry name" value="DUF5687"/>
    <property type="match status" value="1"/>
</dbReference>
<feature type="transmembrane region" description="Helical" evidence="1">
    <location>
        <begin position="351"/>
        <end position="372"/>
    </location>
</feature>
<feature type="transmembrane region" description="Helical" evidence="1">
    <location>
        <begin position="280"/>
        <end position="300"/>
    </location>
</feature>
<dbReference type="Proteomes" id="UP001259492">
    <property type="component" value="Unassembled WGS sequence"/>
</dbReference>
<comment type="caution">
    <text evidence="2">The sequence shown here is derived from an EMBL/GenBank/DDBJ whole genome shotgun (WGS) entry which is preliminary data.</text>
</comment>
<name>A0ABU2YIT9_9FLAO</name>
<feature type="transmembrane region" description="Helical" evidence="1">
    <location>
        <begin position="210"/>
        <end position="227"/>
    </location>
</feature>
<keyword evidence="1" id="KW-1133">Transmembrane helix</keyword>
<dbReference type="EMBL" id="JAVRIA010000002">
    <property type="protein sequence ID" value="MDT0558083.1"/>
    <property type="molecule type" value="Genomic_DNA"/>
</dbReference>
<feature type="transmembrane region" description="Helical" evidence="1">
    <location>
        <begin position="60"/>
        <end position="82"/>
    </location>
</feature>
<dbReference type="InterPro" id="IPR043742">
    <property type="entry name" value="DUF5687"/>
</dbReference>
<feature type="transmembrane region" description="Helical" evidence="1">
    <location>
        <begin position="452"/>
        <end position="474"/>
    </location>
</feature>
<feature type="transmembrane region" description="Helical" evidence="1">
    <location>
        <begin position="23"/>
        <end position="48"/>
    </location>
</feature>
<protein>
    <submittedName>
        <fullName evidence="2">DUF5687 family protein</fullName>
    </submittedName>
</protein>
<dbReference type="RefSeq" id="WP_311426853.1">
    <property type="nucleotide sequence ID" value="NZ_JAVRIA010000002.1"/>
</dbReference>